<gene>
    <name evidence="2" type="ORF">QCA50_002376</name>
</gene>
<comment type="caution">
    <text evidence="2">The sequence shown here is derived from an EMBL/GenBank/DDBJ whole genome shotgun (WGS) entry which is preliminary data.</text>
</comment>
<dbReference type="AlphaFoldDB" id="A0AAW0GRC3"/>
<reference evidence="2 3" key="1">
    <citation type="submission" date="2022-09" db="EMBL/GenBank/DDBJ databases">
        <authorList>
            <person name="Palmer J.M."/>
        </authorList>
    </citation>
    <scope>NUCLEOTIDE SEQUENCE [LARGE SCALE GENOMIC DNA]</scope>
    <source>
        <strain evidence="2 3">DSM 7382</strain>
    </source>
</reference>
<dbReference type="EMBL" id="JASBNA010000002">
    <property type="protein sequence ID" value="KAK7695186.1"/>
    <property type="molecule type" value="Genomic_DNA"/>
</dbReference>
<dbReference type="Proteomes" id="UP001385951">
    <property type="component" value="Unassembled WGS sequence"/>
</dbReference>
<name>A0AAW0GRC3_9APHY</name>
<feature type="compositionally biased region" description="Low complexity" evidence="1">
    <location>
        <begin position="34"/>
        <end position="57"/>
    </location>
</feature>
<evidence type="ECO:0000313" key="2">
    <source>
        <dbReference type="EMBL" id="KAK7695186.1"/>
    </source>
</evidence>
<organism evidence="2 3">
    <name type="scientific">Cerrena zonata</name>
    <dbReference type="NCBI Taxonomy" id="2478898"/>
    <lineage>
        <taxon>Eukaryota</taxon>
        <taxon>Fungi</taxon>
        <taxon>Dikarya</taxon>
        <taxon>Basidiomycota</taxon>
        <taxon>Agaricomycotina</taxon>
        <taxon>Agaricomycetes</taxon>
        <taxon>Polyporales</taxon>
        <taxon>Cerrenaceae</taxon>
        <taxon>Cerrena</taxon>
    </lineage>
</organism>
<protein>
    <submittedName>
        <fullName evidence="2">Uncharacterized protein</fullName>
    </submittedName>
</protein>
<accession>A0AAW0GRC3</accession>
<evidence type="ECO:0000313" key="3">
    <source>
        <dbReference type="Proteomes" id="UP001385951"/>
    </source>
</evidence>
<feature type="region of interest" description="Disordered" evidence="1">
    <location>
        <begin position="28"/>
        <end position="62"/>
    </location>
</feature>
<evidence type="ECO:0000256" key="1">
    <source>
        <dbReference type="SAM" id="MobiDB-lite"/>
    </source>
</evidence>
<keyword evidence="3" id="KW-1185">Reference proteome</keyword>
<proteinExistence type="predicted"/>
<sequence>MLDPRIIEDVQRAIKLKARREARIRALQSVTSKDTSSLSDAPSGSSVSVRSSPLRSTFGPISAPLQLPLRQTV</sequence>